<dbReference type="STRING" id="1116229.S3CN50"/>
<feature type="region of interest" description="Disordered" evidence="5">
    <location>
        <begin position="206"/>
        <end position="229"/>
    </location>
</feature>
<dbReference type="Pfam" id="PF00447">
    <property type="entry name" value="HSF_DNA-bind"/>
    <property type="match status" value="1"/>
</dbReference>
<evidence type="ECO:0000256" key="5">
    <source>
        <dbReference type="SAM" id="MobiDB-lite"/>
    </source>
</evidence>
<dbReference type="PANTHER" id="PTHR10015:SF396">
    <property type="entry name" value="FLOCCULATION SUPPRESSION PROTEIN"/>
    <property type="match status" value="1"/>
</dbReference>
<feature type="compositionally biased region" description="Low complexity" evidence="5">
    <location>
        <begin position="442"/>
        <end position="460"/>
    </location>
</feature>
<keyword evidence="3" id="KW-0539">Nucleus</keyword>
<gene>
    <name evidence="7" type="ORF">GLAREA_03064</name>
</gene>
<dbReference type="FunFam" id="1.10.10.10:FF:000229">
    <property type="entry name" value="HSF-type DNA-binding domain protein"/>
    <property type="match status" value="1"/>
</dbReference>
<evidence type="ECO:0000256" key="2">
    <source>
        <dbReference type="ARBA" id="ARBA00023125"/>
    </source>
</evidence>
<dbReference type="Gene3D" id="1.10.10.10">
    <property type="entry name" value="Winged helix-like DNA-binding domain superfamily/Winged helix DNA-binding domain"/>
    <property type="match status" value="1"/>
</dbReference>
<comment type="similarity">
    <text evidence="4">Belongs to the HSF family.</text>
</comment>
<dbReference type="SUPFAM" id="SSF46785">
    <property type="entry name" value="Winged helix' DNA-binding domain"/>
    <property type="match status" value="1"/>
</dbReference>
<dbReference type="InterPro" id="IPR036388">
    <property type="entry name" value="WH-like_DNA-bd_sf"/>
</dbReference>
<evidence type="ECO:0000256" key="3">
    <source>
        <dbReference type="ARBA" id="ARBA00023242"/>
    </source>
</evidence>
<dbReference type="Proteomes" id="UP000016922">
    <property type="component" value="Unassembled WGS sequence"/>
</dbReference>
<keyword evidence="2 7" id="KW-0238">DNA-binding</keyword>
<dbReference type="eggNOG" id="KOG0627">
    <property type="taxonomic scope" value="Eukaryota"/>
</dbReference>
<dbReference type="InterPro" id="IPR000232">
    <property type="entry name" value="HSF_DNA-bd"/>
</dbReference>
<dbReference type="PANTHER" id="PTHR10015">
    <property type="entry name" value="HEAT SHOCK TRANSCRIPTION FACTOR"/>
    <property type="match status" value="1"/>
</dbReference>
<dbReference type="EMBL" id="KE145370">
    <property type="protein sequence ID" value="EPE27150.1"/>
    <property type="molecule type" value="Genomic_DNA"/>
</dbReference>
<sequence>MDSTDERAQRGHFMADVNPGPNDPRTIPIIQTPTLQTTAPSPSDPMEVTPSPSAMAPPPDTNGVHEHMGMVDQPSSGSLAGPSAAAAAAAGSQQPKVVQTAFIHKLYNMLEDPNIQNLISWSNSAESFVMSPSNDFSKVLSQYFKHTNISSFVRQLNMYGFHKVSDVFHTGSPESPLWEFKHGNGNFKRGDLVGLREIKRRASRHALVHRDSYSAPKPPLPQPGNPAESIHPMQDSTESRLTNLEHTLYDMHARLQRSEENSQFLHVRNQIVMEALSRSLQLNHEMSRAVLSLVPNPETPLHRDIVNMQAEIQRQSDVLRSMDEPAEPPFSGSRPYFSNLSLDNGPVSPRQMPQDDPRRGPPTLGVPPRQTFFKPPVPSHLSLTPRRYGSIGTAQSSPSSLRPQAPPPPPPPHPLATVASPPSNLSRRHTSADIRNVTGWQQNSSPFASGQSSSQWPSSPKRTPTGTNEDQRIRDSFSSYSLANASTQSRDISRPTTPPFSNGGSTADYLSSWSWGASRDKTPTGILKDNSGPPTRRGSMAHILNPAETAERDEEHEEDLREEDRKRKRLQ</sequence>
<dbReference type="GO" id="GO:0005634">
    <property type="term" value="C:nucleus"/>
    <property type="evidence" value="ECO:0007669"/>
    <property type="project" value="UniProtKB-SubCell"/>
</dbReference>
<feature type="compositionally biased region" description="Low complexity" evidence="5">
    <location>
        <begin position="26"/>
        <end position="38"/>
    </location>
</feature>
<feature type="domain" description="HSF-type DNA-binding" evidence="6">
    <location>
        <begin position="140"/>
        <end position="164"/>
    </location>
</feature>
<dbReference type="GO" id="GO:0043565">
    <property type="term" value="F:sequence-specific DNA binding"/>
    <property type="evidence" value="ECO:0007669"/>
    <property type="project" value="InterPro"/>
</dbReference>
<evidence type="ECO:0000256" key="1">
    <source>
        <dbReference type="ARBA" id="ARBA00004123"/>
    </source>
</evidence>
<feature type="region of interest" description="Disordered" evidence="5">
    <location>
        <begin position="322"/>
        <end position="571"/>
    </location>
</feature>
<accession>S3CN50</accession>
<comment type="subcellular location">
    <subcellularLocation>
        <location evidence="1">Nucleus</location>
    </subcellularLocation>
</comment>
<keyword evidence="8" id="KW-1185">Reference proteome</keyword>
<feature type="compositionally biased region" description="Polar residues" evidence="5">
    <location>
        <begin position="476"/>
        <end position="490"/>
    </location>
</feature>
<dbReference type="GO" id="GO:0003700">
    <property type="term" value="F:DNA-binding transcription factor activity"/>
    <property type="evidence" value="ECO:0007669"/>
    <property type="project" value="InterPro"/>
</dbReference>
<proteinExistence type="inferred from homology"/>
<evidence type="ECO:0000256" key="4">
    <source>
        <dbReference type="RuleBase" id="RU004020"/>
    </source>
</evidence>
<dbReference type="GeneID" id="19462120"/>
<dbReference type="InterPro" id="IPR036390">
    <property type="entry name" value="WH_DNA-bd_sf"/>
</dbReference>
<dbReference type="KEGG" id="glz:GLAREA_03064"/>
<evidence type="ECO:0000313" key="8">
    <source>
        <dbReference type="Proteomes" id="UP000016922"/>
    </source>
</evidence>
<evidence type="ECO:0000259" key="6">
    <source>
        <dbReference type="PROSITE" id="PS00434"/>
    </source>
</evidence>
<dbReference type="RefSeq" id="XP_008086340.1">
    <property type="nucleotide sequence ID" value="XM_008088149.1"/>
</dbReference>
<reference evidence="7 8" key="1">
    <citation type="journal article" date="2013" name="BMC Genomics">
        <title>Genomics-driven discovery of the pneumocandin biosynthetic gene cluster in the fungus Glarea lozoyensis.</title>
        <authorList>
            <person name="Chen L."/>
            <person name="Yue Q."/>
            <person name="Zhang X."/>
            <person name="Xiang M."/>
            <person name="Wang C."/>
            <person name="Li S."/>
            <person name="Che Y."/>
            <person name="Ortiz-Lopez F.J."/>
            <person name="Bills G.F."/>
            <person name="Liu X."/>
            <person name="An Z."/>
        </authorList>
    </citation>
    <scope>NUCLEOTIDE SEQUENCE [LARGE SCALE GENOMIC DNA]</scope>
    <source>
        <strain evidence="8">ATCC 20868 / MF5171</strain>
    </source>
</reference>
<dbReference type="OMA" id="HINSKQW"/>
<organism evidence="7 8">
    <name type="scientific">Glarea lozoyensis (strain ATCC 20868 / MF5171)</name>
    <dbReference type="NCBI Taxonomy" id="1116229"/>
    <lineage>
        <taxon>Eukaryota</taxon>
        <taxon>Fungi</taxon>
        <taxon>Dikarya</taxon>
        <taxon>Ascomycota</taxon>
        <taxon>Pezizomycotina</taxon>
        <taxon>Leotiomycetes</taxon>
        <taxon>Helotiales</taxon>
        <taxon>Helotiaceae</taxon>
        <taxon>Glarea</taxon>
    </lineage>
</organism>
<feature type="compositionally biased region" description="Pro residues" evidence="5">
    <location>
        <begin position="404"/>
        <end position="414"/>
    </location>
</feature>
<feature type="region of interest" description="Disordered" evidence="5">
    <location>
        <begin position="1"/>
        <end position="92"/>
    </location>
</feature>
<evidence type="ECO:0000313" key="7">
    <source>
        <dbReference type="EMBL" id="EPE27150.1"/>
    </source>
</evidence>
<dbReference type="AlphaFoldDB" id="S3CN50"/>
<dbReference type="OrthoDB" id="60033at2759"/>
<feature type="compositionally biased region" description="Polar residues" evidence="5">
    <location>
        <begin position="499"/>
        <end position="515"/>
    </location>
</feature>
<protein>
    <submittedName>
        <fullName evidence="7">Winged helix DNA-binding protein</fullName>
    </submittedName>
</protein>
<feature type="compositionally biased region" description="Low complexity" evidence="5">
    <location>
        <begin position="73"/>
        <end position="92"/>
    </location>
</feature>
<name>S3CN50_GLAL2</name>
<feature type="compositionally biased region" description="Low complexity" evidence="5">
    <location>
        <begin position="394"/>
        <end position="403"/>
    </location>
</feature>
<dbReference type="PRINTS" id="PR00056">
    <property type="entry name" value="HSFDOMAIN"/>
</dbReference>
<dbReference type="PROSITE" id="PS00434">
    <property type="entry name" value="HSF_DOMAIN"/>
    <property type="match status" value="1"/>
</dbReference>
<dbReference type="SMART" id="SM00415">
    <property type="entry name" value="HSF"/>
    <property type="match status" value="1"/>
</dbReference>
<dbReference type="HOGENOM" id="CLU_031225_0_0_1"/>